<dbReference type="GO" id="GO:0008083">
    <property type="term" value="F:growth factor activity"/>
    <property type="evidence" value="ECO:0007669"/>
    <property type="project" value="InterPro"/>
</dbReference>
<dbReference type="SMART" id="SM00442">
    <property type="entry name" value="FGF"/>
    <property type="match status" value="1"/>
</dbReference>
<evidence type="ECO:0000256" key="5">
    <source>
        <dbReference type="SAM" id="MobiDB-lite"/>
    </source>
</evidence>
<organism evidence="6 7">
    <name type="scientific">Phoxinus phoxinus</name>
    <name type="common">Eurasian minnow</name>
    <dbReference type="NCBI Taxonomy" id="58324"/>
    <lineage>
        <taxon>Eukaryota</taxon>
        <taxon>Metazoa</taxon>
        <taxon>Chordata</taxon>
        <taxon>Craniata</taxon>
        <taxon>Vertebrata</taxon>
        <taxon>Euteleostomi</taxon>
        <taxon>Actinopterygii</taxon>
        <taxon>Neopterygii</taxon>
        <taxon>Teleostei</taxon>
        <taxon>Ostariophysi</taxon>
        <taxon>Cypriniformes</taxon>
        <taxon>Leuciscidae</taxon>
        <taxon>Phoxininae</taxon>
        <taxon>Phoxinus</taxon>
    </lineage>
</organism>
<name>A0AAN9GX62_9TELE</name>
<feature type="region of interest" description="Disordered" evidence="5">
    <location>
        <begin position="98"/>
        <end position="123"/>
    </location>
</feature>
<dbReference type="EMBL" id="JAYKXH010000018">
    <property type="protein sequence ID" value="KAK7137026.1"/>
    <property type="molecule type" value="Genomic_DNA"/>
</dbReference>
<proteinExistence type="inferred from homology"/>
<dbReference type="AlphaFoldDB" id="A0AAN9GX62"/>
<dbReference type="Gene3D" id="2.80.10.50">
    <property type="match status" value="1"/>
</dbReference>
<comment type="similarity">
    <text evidence="2 4">Belongs to the heparin-binding growth factors family.</text>
</comment>
<evidence type="ECO:0000313" key="7">
    <source>
        <dbReference type="Proteomes" id="UP001364617"/>
    </source>
</evidence>
<dbReference type="InterPro" id="IPR002209">
    <property type="entry name" value="Fibroblast_GF_fam"/>
</dbReference>
<dbReference type="InterPro" id="IPR008996">
    <property type="entry name" value="IL1/FGF"/>
</dbReference>
<evidence type="ECO:0000256" key="2">
    <source>
        <dbReference type="ARBA" id="ARBA00007936"/>
    </source>
</evidence>
<keyword evidence="3" id="KW-0964">Secreted</keyword>
<comment type="subcellular location">
    <subcellularLocation>
        <location evidence="1">Secreted</location>
    </subcellularLocation>
</comment>
<dbReference type="Pfam" id="PF00167">
    <property type="entry name" value="FGF"/>
    <property type="match status" value="1"/>
</dbReference>
<dbReference type="PRINTS" id="PR00262">
    <property type="entry name" value="IL1HBGF"/>
</dbReference>
<evidence type="ECO:0000256" key="3">
    <source>
        <dbReference type="ARBA" id="ARBA00022525"/>
    </source>
</evidence>
<evidence type="ECO:0000313" key="6">
    <source>
        <dbReference type="EMBL" id="KAK7137026.1"/>
    </source>
</evidence>
<accession>A0AAN9GX62</accession>
<comment type="caution">
    <text evidence="6">The sequence shown here is derived from an EMBL/GenBank/DDBJ whole genome shotgun (WGS) entry which is preliminary data.</text>
</comment>
<evidence type="ECO:0000256" key="1">
    <source>
        <dbReference type="ARBA" id="ARBA00004613"/>
    </source>
</evidence>
<protein>
    <recommendedName>
        <fullName evidence="4">Fibroblast growth factor</fullName>
        <shortName evidence="4">FGF</shortName>
    </recommendedName>
</protein>
<dbReference type="PANTHER" id="PTHR11486">
    <property type="entry name" value="FIBROBLAST GROWTH FACTOR"/>
    <property type="match status" value="1"/>
</dbReference>
<sequence>MIEWLLMEKLTLSKPDFCSLFPSSGLMEIRSVSVGVVAIKSVSTGLYLAMSKKGTLFGSARYNPSCKFKERIEENGYNTYASLRWKHRGRQMFVSLNGRGKPRRGHKARRRHPSTHFLPMLPT</sequence>
<dbReference type="GO" id="GO:0005576">
    <property type="term" value="C:extracellular region"/>
    <property type="evidence" value="ECO:0007669"/>
    <property type="project" value="UniProtKB-SubCell"/>
</dbReference>
<keyword evidence="7" id="KW-1185">Reference proteome</keyword>
<evidence type="ECO:0000256" key="4">
    <source>
        <dbReference type="RuleBase" id="RU049442"/>
    </source>
</evidence>
<gene>
    <name evidence="6" type="ORF">R3I93_017177</name>
</gene>
<feature type="compositionally biased region" description="Basic residues" evidence="5">
    <location>
        <begin position="100"/>
        <end position="114"/>
    </location>
</feature>
<dbReference type="PRINTS" id="PR00263">
    <property type="entry name" value="HBGFFGF"/>
</dbReference>
<reference evidence="6 7" key="1">
    <citation type="submission" date="2024-02" db="EMBL/GenBank/DDBJ databases">
        <title>Chromosome-level genome assembly of the Eurasian Minnow (Phoxinus phoxinus).</title>
        <authorList>
            <person name="Oriowo T.O."/>
            <person name="Martin S."/>
            <person name="Stange M."/>
            <person name="Chrysostomakis Y."/>
            <person name="Brown T."/>
            <person name="Winkler S."/>
            <person name="Kukowka S."/>
            <person name="Myers E.W."/>
            <person name="Bohne A."/>
        </authorList>
    </citation>
    <scope>NUCLEOTIDE SEQUENCE [LARGE SCALE GENOMIC DNA]</scope>
    <source>
        <strain evidence="6">ZFMK-TIS-60720</strain>
        <tissue evidence="6">Whole Organism</tissue>
    </source>
</reference>
<dbReference type="Proteomes" id="UP001364617">
    <property type="component" value="Unassembled WGS sequence"/>
</dbReference>
<dbReference type="SUPFAM" id="SSF50353">
    <property type="entry name" value="Cytokine"/>
    <property type="match status" value="1"/>
</dbReference>